<dbReference type="CDD" id="cd02576">
    <property type="entry name" value="PseudoU_synth_ScPUS7"/>
    <property type="match status" value="1"/>
</dbReference>
<evidence type="ECO:0000256" key="4">
    <source>
        <dbReference type="SAM" id="MobiDB-lite"/>
    </source>
</evidence>
<dbReference type="Gene3D" id="3.30.2350.20">
    <property type="entry name" value="TruD, catalytic domain"/>
    <property type="match status" value="2"/>
</dbReference>
<evidence type="ECO:0000256" key="3">
    <source>
        <dbReference type="ARBA" id="ARBA00023235"/>
    </source>
</evidence>
<feature type="region of interest" description="Disordered" evidence="4">
    <location>
        <begin position="924"/>
        <end position="946"/>
    </location>
</feature>
<organism evidence="6 7">
    <name type="scientific">Monilinia fructigena</name>
    <dbReference type="NCBI Taxonomy" id="38457"/>
    <lineage>
        <taxon>Eukaryota</taxon>
        <taxon>Fungi</taxon>
        <taxon>Dikarya</taxon>
        <taxon>Ascomycota</taxon>
        <taxon>Pezizomycotina</taxon>
        <taxon>Leotiomycetes</taxon>
        <taxon>Helotiales</taxon>
        <taxon>Sclerotiniaceae</taxon>
        <taxon>Monilinia</taxon>
    </lineage>
</organism>
<dbReference type="GO" id="GO:0003723">
    <property type="term" value="F:RNA binding"/>
    <property type="evidence" value="ECO:0007669"/>
    <property type="project" value="InterPro"/>
</dbReference>
<feature type="compositionally biased region" description="Basic and acidic residues" evidence="4">
    <location>
        <begin position="924"/>
        <end position="935"/>
    </location>
</feature>
<feature type="compositionally biased region" description="Polar residues" evidence="4">
    <location>
        <begin position="177"/>
        <end position="205"/>
    </location>
</feature>
<evidence type="ECO:0000313" key="6">
    <source>
        <dbReference type="EMBL" id="RAL62266.1"/>
    </source>
</evidence>
<dbReference type="Proteomes" id="UP000249056">
    <property type="component" value="Unassembled WGS sequence"/>
</dbReference>
<feature type="domain" description="TRUD" evidence="5">
    <location>
        <begin position="475"/>
        <end position="721"/>
    </location>
</feature>
<dbReference type="SUPFAM" id="SSF55120">
    <property type="entry name" value="Pseudouridine synthase"/>
    <property type="match status" value="1"/>
</dbReference>
<feature type="compositionally biased region" description="Low complexity" evidence="4">
    <location>
        <begin position="47"/>
        <end position="71"/>
    </location>
</feature>
<feature type="region of interest" description="Disordered" evidence="4">
    <location>
        <begin position="169"/>
        <end position="207"/>
    </location>
</feature>
<keyword evidence="3" id="KW-0413">Isomerase</keyword>
<dbReference type="InterPro" id="IPR042214">
    <property type="entry name" value="TruD_catalytic"/>
</dbReference>
<dbReference type="InterPro" id="IPR011760">
    <property type="entry name" value="PsdUridine_synth_TruD_insert"/>
</dbReference>
<proteinExistence type="inferred from homology"/>
<keyword evidence="2" id="KW-0819">tRNA processing</keyword>
<name>A0A395IQ96_9HELO</name>
<feature type="compositionally biased region" description="Polar residues" evidence="4">
    <location>
        <begin position="788"/>
        <end position="800"/>
    </location>
</feature>
<dbReference type="OrthoDB" id="447290at2759"/>
<dbReference type="InterPro" id="IPR001656">
    <property type="entry name" value="PsdUridine_synth_TruD"/>
</dbReference>
<dbReference type="Pfam" id="PF01142">
    <property type="entry name" value="TruD"/>
    <property type="match status" value="1"/>
</dbReference>
<gene>
    <name evidence="6" type="ORF">DID88_004833</name>
</gene>
<dbReference type="GO" id="GO:0005634">
    <property type="term" value="C:nucleus"/>
    <property type="evidence" value="ECO:0007669"/>
    <property type="project" value="TreeGrafter"/>
</dbReference>
<feature type="region of interest" description="Disordered" evidence="4">
    <location>
        <begin position="331"/>
        <end position="369"/>
    </location>
</feature>
<dbReference type="PANTHER" id="PTHR13326:SF21">
    <property type="entry name" value="PSEUDOURIDYLATE SYNTHASE PUS7L"/>
    <property type="match status" value="1"/>
</dbReference>
<feature type="region of interest" description="Disordered" evidence="4">
    <location>
        <begin position="1"/>
        <end position="79"/>
    </location>
</feature>
<accession>A0A395IQ96</accession>
<sequence>MASLENKEQGSSPRKRQKLDTSISASDSSLASAPASISFTHPPPSSPLGLNTTTTTTTTTTTHSNTSLTPTDKMEIDQPNQRLVSDAPLSSKPEHAQEARCGILCYVNKQNPGFQGTLKQRYTDFLVNEISLGGEVVHLKDIKAPQNNEGRNTSNINTVSAEIIDENQSPARVAGQTEATNQTSADSAVTTTGPAQSTSNNSTTAGVLPLADITSPRLSAPITVTAESSGDVTAQPSTEEPNAIQIKEITPNDMEILVEYFGNTLAPQIVEFDRKIQQKPYAKSSAFGSLQSEPIDDRPRRGRIHGFVRSRFESRLETEALDDNSIKIFAAAPQRQDGRGQNQRGRGQQSSGRGNFRGQSNGQLRPKGKVGWQELGGEYLHFTLYKENKDTMEAVSLLAKLTKTGPKDFAYAGTKDRRAVTAQRISAFRHHATNMAEMNKKLRYGTKVGDFKYEKHPLRLEKIVGDAIAHLQTHGFLNYFGLQRFGTFAIGTHEIGKFILRGNFKGAVDALLTFSEDALAAARTDQKGSNIGRDDMGRAVAIQRFRETGKNHCKEHLPPRFSAERAVIQHMCSGRGRDDYAGAILSIPRHLRTMYVHSYQSFIWNTVASKRWERYGDKVIEGDLVLVDSKAPEQKDEVDENGEIVVHASGEDAALTSDDVFQRARCLSAEEATVDLSPSSILFFQHPAMILSIPETKSETITRSLWLDFSLSGSYRHLIGQVKEGLSFEVRTYHDEKEQLVETDLEIINKRNGQMNGPYHIETTHVFTRKEGDAHGYASFHGNKSHQDNGQQQKTSQHNAWQALPAKLAKEDKAAAAAWEAEKLIAVDVDSFQQPTYKETFIQTSVDEQGRRTGVKFQQTIGPQNEVLAEKNLKDEAVIEKKPKVEATVVPVAEYDKDNESQEGNVKVEASLSLKRPAEDISKASVEENKKEEAATKVVESEDEKVKNPLVITPEIKEEAKPSDSTELTSIGTKKGKCTSCRRSCWRNKTCTTRSHC</sequence>
<protein>
    <recommendedName>
        <fullName evidence="5">TRUD domain-containing protein</fullName>
    </recommendedName>
</protein>
<evidence type="ECO:0000256" key="1">
    <source>
        <dbReference type="ARBA" id="ARBA00007953"/>
    </source>
</evidence>
<dbReference type="GO" id="GO:0001522">
    <property type="term" value="P:pseudouridine synthesis"/>
    <property type="evidence" value="ECO:0007669"/>
    <property type="project" value="InterPro"/>
</dbReference>
<comment type="similarity">
    <text evidence="1">Belongs to the pseudouridine synthase TruD family.</text>
</comment>
<keyword evidence="7" id="KW-1185">Reference proteome</keyword>
<feature type="compositionally biased region" description="Low complexity" evidence="4">
    <location>
        <begin position="339"/>
        <end position="363"/>
    </location>
</feature>
<feature type="compositionally biased region" description="Low complexity" evidence="4">
    <location>
        <begin position="22"/>
        <end position="38"/>
    </location>
</feature>
<dbReference type="PROSITE" id="PS01268">
    <property type="entry name" value="UPF0024"/>
    <property type="match status" value="1"/>
</dbReference>
<dbReference type="InterPro" id="IPR020119">
    <property type="entry name" value="PsdUridine_synth_TruD_CS"/>
</dbReference>
<feature type="region of interest" description="Disordered" evidence="4">
    <location>
        <begin position="775"/>
        <end position="800"/>
    </location>
</feature>
<dbReference type="PROSITE" id="PS50984">
    <property type="entry name" value="TRUD"/>
    <property type="match status" value="1"/>
</dbReference>
<evidence type="ECO:0000313" key="7">
    <source>
        <dbReference type="Proteomes" id="UP000249056"/>
    </source>
</evidence>
<evidence type="ECO:0000259" key="5">
    <source>
        <dbReference type="PROSITE" id="PS50984"/>
    </source>
</evidence>
<dbReference type="PANTHER" id="PTHR13326">
    <property type="entry name" value="TRNA PSEUDOURIDINE SYNTHASE D"/>
    <property type="match status" value="1"/>
</dbReference>
<dbReference type="AlphaFoldDB" id="A0A395IQ96"/>
<feature type="region of interest" description="Disordered" evidence="4">
    <location>
        <begin position="958"/>
        <end position="977"/>
    </location>
</feature>
<dbReference type="EMBL" id="QKRW01000025">
    <property type="protein sequence ID" value="RAL62266.1"/>
    <property type="molecule type" value="Genomic_DNA"/>
</dbReference>
<dbReference type="GO" id="GO:0009982">
    <property type="term" value="F:pseudouridine synthase activity"/>
    <property type="evidence" value="ECO:0007669"/>
    <property type="project" value="InterPro"/>
</dbReference>
<dbReference type="InterPro" id="IPR020103">
    <property type="entry name" value="PsdUridine_synth_cat_dom_sf"/>
</dbReference>
<comment type="caution">
    <text evidence="6">The sequence shown here is derived from an EMBL/GenBank/DDBJ whole genome shotgun (WGS) entry which is preliminary data.</text>
</comment>
<evidence type="ECO:0000256" key="2">
    <source>
        <dbReference type="ARBA" id="ARBA00022694"/>
    </source>
</evidence>
<reference evidence="6 7" key="1">
    <citation type="submission" date="2018-06" db="EMBL/GenBank/DDBJ databases">
        <title>Genome Sequence of the Brown Rot Fungal Pathogen Monilinia fructigena.</title>
        <authorList>
            <person name="Landi L."/>
            <person name="De Miccolis Angelini R.M."/>
            <person name="Pollastro S."/>
            <person name="Abate D."/>
            <person name="Faretra F."/>
            <person name="Romanazzi G."/>
        </authorList>
    </citation>
    <scope>NUCLEOTIDE SEQUENCE [LARGE SCALE GENOMIC DNA]</scope>
    <source>
        <strain evidence="6 7">Mfrg269</strain>
    </source>
</reference>
<dbReference type="GO" id="GO:0008033">
    <property type="term" value="P:tRNA processing"/>
    <property type="evidence" value="ECO:0007669"/>
    <property type="project" value="UniProtKB-KW"/>
</dbReference>